<organism evidence="3 4">
    <name type="scientific">Fodinibius salinus</name>
    <dbReference type="NCBI Taxonomy" id="860790"/>
    <lineage>
        <taxon>Bacteria</taxon>
        <taxon>Pseudomonadati</taxon>
        <taxon>Balneolota</taxon>
        <taxon>Balneolia</taxon>
        <taxon>Balneolales</taxon>
        <taxon>Balneolaceae</taxon>
        <taxon>Fodinibius</taxon>
    </lineage>
</organism>
<evidence type="ECO:0000313" key="4">
    <source>
        <dbReference type="Proteomes" id="UP000324595"/>
    </source>
</evidence>
<feature type="compositionally biased region" description="Polar residues" evidence="2">
    <location>
        <begin position="302"/>
        <end position="329"/>
    </location>
</feature>
<dbReference type="EMBL" id="VNHY01000004">
    <property type="protein sequence ID" value="TYP92074.1"/>
    <property type="molecule type" value="Genomic_DNA"/>
</dbReference>
<feature type="region of interest" description="Disordered" evidence="2">
    <location>
        <begin position="1"/>
        <end position="70"/>
    </location>
</feature>
<comment type="caution">
    <text evidence="3">The sequence shown here is derived from an EMBL/GenBank/DDBJ whole genome shotgun (WGS) entry which is preliminary data.</text>
</comment>
<protein>
    <submittedName>
        <fullName evidence="3">Uncharacterized protein</fullName>
    </submittedName>
</protein>
<feature type="region of interest" description="Disordered" evidence="2">
    <location>
        <begin position="293"/>
        <end position="349"/>
    </location>
</feature>
<dbReference type="AlphaFoldDB" id="A0A5D3YID8"/>
<feature type="coiled-coil region" evidence="1">
    <location>
        <begin position="173"/>
        <end position="257"/>
    </location>
</feature>
<name>A0A5D3YID8_9BACT</name>
<reference evidence="3 4" key="1">
    <citation type="submission" date="2019-07" db="EMBL/GenBank/DDBJ databases">
        <title>Genomic Encyclopedia of Archaeal and Bacterial Type Strains, Phase II (KMG-II): from individual species to whole genera.</title>
        <authorList>
            <person name="Goeker M."/>
        </authorList>
    </citation>
    <scope>NUCLEOTIDE SEQUENCE [LARGE SCALE GENOMIC DNA]</scope>
    <source>
        <strain evidence="3 4">DSM 21935</strain>
    </source>
</reference>
<feature type="compositionally biased region" description="Polar residues" evidence="2">
    <location>
        <begin position="23"/>
        <end position="47"/>
    </location>
</feature>
<evidence type="ECO:0000313" key="3">
    <source>
        <dbReference type="EMBL" id="TYP92074.1"/>
    </source>
</evidence>
<dbReference type="Proteomes" id="UP000324595">
    <property type="component" value="Unassembled WGS sequence"/>
</dbReference>
<evidence type="ECO:0000256" key="2">
    <source>
        <dbReference type="SAM" id="MobiDB-lite"/>
    </source>
</evidence>
<sequence length="484" mass="54273">MAKAASNNTSTSKEPQEGHEQPFLQNTGDNPVGENSQHKNGNSSNRGRQPLPSLDDTEDPAEESQFAFSKKRIEENYPFFGTLLKRENGLYKRKEVISKDEPRTIEYVKERYQGGAYQLRQTVKGDGERKINFNVSGVEKPDNTKSGNSNSDNEKLDEKFIAGLRQDLKKEIRSDYNDLIERLEKRLEARNDELDELSRKNRQLSGEMAELERKNARNAREDQKEYERKIDTLKEDKRDLEFEVFELEQELKYADAEQGFDLKSMLKDAANDPNIRAMLAPILAKLFGGGQMPQQPAALNGQRANPSAANSQPDTTQPTSSEASAQEGDNAQEDNSEPANSKNETQQTQMQQLVEQFQTGVIKTVASSMVNGQPEASELQELVVNGVQELENQGISPQPAMWVQIAKQLVEFALDNSVTAEKAANTIKPILQQLDGAANNLKYLPAKGAAHALINFYSIDVTDAQKQFLIDILDEFKQQLSQSE</sequence>
<keyword evidence="1" id="KW-0175">Coiled coil</keyword>
<keyword evidence="4" id="KW-1185">Reference proteome</keyword>
<dbReference type="OrthoDB" id="1523514at2"/>
<feature type="compositionally biased region" description="Polar residues" evidence="2">
    <location>
        <begin position="1"/>
        <end position="13"/>
    </location>
</feature>
<evidence type="ECO:0000256" key="1">
    <source>
        <dbReference type="SAM" id="Coils"/>
    </source>
</evidence>
<dbReference type="RefSeq" id="WP_148899635.1">
    <property type="nucleotide sequence ID" value="NZ_VNHY01000004.1"/>
</dbReference>
<gene>
    <name evidence="3" type="ORF">LX73_2321</name>
</gene>
<proteinExistence type="predicted"/>
<accession>A0A5D3YID8</accession>
<feature type="region of interest" description="Disordered" evidence="2">
    <location>
        <begin position="135"/>
        <end position="154"/>
    </location>
</feature>